<dbReference type="GeneID" id="85376349"/>
<accession>A0ABQ9SJM2</accession>
<comment type="caution">
    <text evidence="2">The sequence shown here is derived from an EMBL/GenBank/DDBJ whole genome shotgun (WGS) entry which is preliminary data.</text>
</comment>
<feature type="compositionally biased region" description="Basic residues" evidence="1">
    <location>
        <begin position="1"/>
        <end position="15"/>
    </location>
</feature>
<feature type="compositionally biased region" description="Basic residues" evidence="1">
    <location>
        <begin position="142"/>
        <end position="152"/>
    </location>
</feature>
<dbReference type="RefSeq" id="XP_060348820.1">
    <property type="nucleotide sequence ID" value="XM_060492450.1"/>
</dbReference>
<gene>
    <name evidence="2" type="ORF">CPAR01_08181</name>
</gene>
<organism evidence="2 3">
    <name type="scientific">Colletotrichum paranaense</name>
    <dbReference type="NCBI Taxonomy" id="1914294"/>
    <lineage>
        <taxon>Eukaryota</taxon>
        <taxon>Fungi</taxon>
        <taxon>Dikarya</taxon>
        <taxon>Ascomycota</taxon>
        <taxon>Pezizomycotina</taxon>
        <taxon>Sordariomycetes</taxon>
        <taxon>Hypocreomycetidae</taxon>
        <taxon>Glomerellales</taxon>
        <taxon>Glomerellaceae</taxon>
        <taxon>Colletotrichum</taxon>
        <taxon>Colletotrichum acutatum species complex</taxon>
    </lineage>
</organism>
<proteinExistence type="predicted"/>
<reference evidence="2 3" key="1">
    <citation type="submission" date="2016-10" db="EMBL/GenBank/DDBJ databases">
        <title>The genome sequence of Colletotrichum fioriniae PJ7.</title>
        <authorList>
            <person name="Baroncelli R."/>
        </authorList>
    </citation>
    <scope>NUCLEOTIDE SEQUENCE [LARGE SCALE GENOMIC DNA]</scope>
    <source>
        <strain evidence="2 3">IMI 384185</strain>
    </source>
</reference>
<keyword evidence="3" id="KW-1185">Reference proteome</keyword>
<protein>
    <submittedName>
        <fullName evidence="2">Uncharacterized protein</fullName>
    </submittedName>
</protein>
<evidence type="ECO:0000313" key="2">
    <source>
        <dbReference type="EMBL" id="KAK1538068.1"/>
    </source>
</evidence>
<sequence>MFRSRSKSTKSHKTRTPNNGRGRGSKLNDSDTRSAVRDDSLFALRDEPDGRGASAVACAQDLLPSAGGQFLVDLCVMLTGGERSQGSRHEAVKDDSARQSSAGGPGSAASSLAILLTAQPTCLGRRIASGQGNQDAPQTRQQRNRIQQRIRNSRFAARCVYPPSQESSSANWPIPSAQVTPLRRR</sequence>
<evidence type="ECO:0000313" key="3">
    <source>
        <dbReference type="Proteomes" id="UP001241169"/>
    </source>
</evidence>
<dbReference type="Proteomes" id="UP001241169">
    <property type="component" value="Unassembled WGS sequence"/>
</dbReference>
<name>A0ABQ9SJM2_9PEZI</name>
<feature type="region of interest" description="Disordered" evidence="1">
    <location>
        <begin position="1"/>
        <end position="53"/>
    </location>
</feature>
<dbReference type="EMBL" id="MOPA01000006">
    <property type="protein sequence ID" value="KAK1538068.1"/>
    <property type="molecule type" value="Genomic_DNA"/>
</dbReference>
<feature type="region of interest" description="Disordered" evidence="1">
    <location>
        <begin position="83"/>
        <end position="109"/>
    </location>
</feature>
<feature type="region of interest" description="Disordered" evidence="1">
    <location>
        <begin position="127"/>
        <end position="185"/>
    </location>
</feature>
<feature type="compositionally biased region" description="Basic and acidic residues" evidence="1">
    <location>
        <begin position="85"/>
        <end position="97"/>
    </location>
</feature>
<feature type="compositionally biased region" description="Low complexity" evidence="1">
    <location>
        <begin position="98"/>
        <end position="109"/>
    </location>
</feature>
<evidence type="ECO:0000256" key="1">
    <source>
        <dbReference type="SAM" id="MobiDB-lite"/>
    </source>
</evidence>
<feature type="compositionally biased region" description="Basic and acidic residues" evidence="1">
    <location>
        <begin position="26"/>
        <end position="50"/>
    </location>
</feature>